<sequence length="363" mass="39246">MGDYYNVLELPRNASPGDIRRAYRRLALKWHPDKNPGNKAEAEAHFKEISEAYEVLSDESKRRHYDLRGRGGQSTSHHENFQRSRGGNAHNTGSAFTFQFRDPEDLFREIFGSLEPFQDLHRGTYGPTAFTSALPTYQRNSGSTFARRLVIDLGDLLFSPNLSAPGVGGSSAGLTMPTQQVSSLQYINGKSVETRTIIREGVKAVLRFEDGQLVSETVERAGHTMYEAGQGAPTPSGLLPHHRLRREPPSFSASSQCGAGTSAHPSSTTKDLYPGNIRVPTGGTSPKISLGSKATVSGSAPSTSKASSDGGRKKSHSSKIHEVGKASRGLPVASECSQDTSSTSSCATTSSHASRHKSRRRKM</sequence>
<reference evidence="1" key="1">
    <citation type="submission" date="2020-05" db="EMBL/GenBank/DDBJ databases">
        <title>Large-scale comparative analyses of tick genomes elucidate their genetic diversity and vector capacities.</title>
        <authorList>
            <person name="Jia N."/>
            <person name="Wang J."/>
            <person name="Shi W."/>
            <person name="Du L."/>
            <person name="Sun Y."/>
            <person name="Zhan W."/>
            <person name="Jiang J."/>
            <person name="Wang Q."/>
            <person name="Zhang B."/>
            <person name="Ji P."/>
            <person name="Sakyi L.B."/>
            <person name="Cui X."/>
            <person name="Yuan T."/>
            <person name="Jiang B."/>
            <person name="Yang W."/>
            <person name="Lam T.T.-Y."/>
            <person name="Chang Q."/>
            <person name="Ding S."/>
            <person name="Wang X."/>
            <person name="Zhu J."/>
            <person name="Ruan X."/>
            <person name="Zhao L."/>
            <person name="Wei J."/>
            <person name="Que T."/>
            <person name="Du C."/>
            <person name="Cheng J."/>
            <person name="Dai P."/>
            <person name="Han X."/>
            <person name="Huang E."/>
            <person name="Gao Y."/>
            <person name="Liu J."/>
            <person name="Shao H."/>
            <person name="Ye R."/>
            <person name="Li L."/>
            <person name="Wei W."/>
            <person name="Wang X."/>
            <person name="Wang C."/>
            <person name="Yang T."/>
            <person name="Huo Q."/>
            <person name="Li W."/>
            <person name="Guo W."/>
            <person name="Chen H."/>
            <person name="Zhou L."/>
            <person name="Ni X."/>
            <person name="Tian J."/>
            <person name="Zhou Y."/>
            <person name="Sheng Y."/>
            <person name="Liu T."/>
            <person name="Pan Y."/>
            <person name="Xia L."/>
            <person name="Li J."/>
            <person name="Zhao F."/>
            <person name="Cao W."/>
        </authorList>
    </citation>
    <scope>NUCLEOTIDE SEQUENCE</scope>
    <source>
        <strain evidence="1">Hyas-2018</strain>
    </source>
</reference>
<dbReference type="Proteomes" id="UP000821845">
    <property type="component" value="Chromosome 1"/>
</dbReference>
<keyword evidence="2" id="KW-1185">Reference proteome</keyword>
<evidence type="ECO:0000313" key="2">
    <source>
        <dbReference type="Proteomes" id="UP000821845"/>
    </source>
</evidence>
<dbReference type="EMBL" id="CM023481">
    <property type="protein sequence ID" value="KAH6944549.1"/>
    <property type="molecule type" value="Genomic_DNA"/>
</dbReference>
<accession>A0ACB7TEH1</accession>
<gene>
    <name evidence="1" type="ORF">HPB50_003864</name>
</gene>
<proteinExistence type="predicted"/>
<name>A0ACB7TEH1_HYAAI</name>
<evidence type="ECO:0000313" key="1">
    <source>
        <dbReference type="EMBL" id="KAH6944549.1"/>
    </source>
</evidence>
<comment type="caution">
    <text evidence="1">The sequence shown here is derived from an EMBL/GenBank/DDBJ whole genome shotgun (WGS) entry which is preliminary data.</text>
</comment>
<organism evidence="1 2">
    <name type="scientific">Hyalomma asiaticum</name>
    <name type="common">Tick</name>
    <dbReference type="NCBI Taxonomy" id="266040"/>
    <lineage>
        <taxon>Eukaryota</taxon>
        <taxon>Metazoa</taxon>
        <taxon>Ecdysozoa</taxon>
        <taxon>Arthropoda</taxon>
        <taxon>Chelicerata</taxon>
        <taxon>Arachnida</taxon>
        <taxon>Acari</taxon>
        <taxon>Parasitiformes</taxon>
        <taxon>Ixodida</taxon>
        <taxon>Ixodoidea</taxon>
        <taxon>Ixodidae</taxon>
        <taxon>Hyalomminae</taxon>
        <taxon>Hyalomma</taxon>
    </lineage>
</organism>
<protein>
    <submittedName>
        <fullName evidence="1">Uncharacterized protein</fullName>
    </submittedName>
</protein>